<keyword evidence="4" id="KW-0812">Transmembrane</keyword>
<keyword evidence="6" id="KW-0472">Membrane</keyword>
<organism evidence="8 9">
    <name type="scientific">Platanthera guangdongensis</name>
    <dbReference type="NCBI Taxonomy" id="2320717"/>
    <lineage>
        <taxon>Eukaryota</taxon>
        <taxon>Viridiplantae</taxon>
        <taxon>Streptophyta</taxon>
        <taxon>Embryophyta</taxon>
        <taxon>Tracheophyta</taxon>
        <taxon>Spermatophyta</taxon>
        <taxon>Magnoliopsida</taxon>
        <taxon>Liliopsida</taxon>
        <taxon>Asparagales</taxon>
        <taxon>Orchidaceae</taxon>
        <taxon>Orchidoideae</taxon>
        <taxon>Orchideae</taxon>
        <taxon>Orchidinae</taxon>
        <taxon>Platanthera</taxon>
    </lineage>
</organism>
<keyword evidence="3" id="KW-1003">Cell membrane</keyword>
<evidence type="ECO:0000256" key="7">
    <source>
        <dbReference type="ARBA" id="ARBA00024340"/>
    </source>
</evidence>
<evidence type="ECO:0000256" key="3">
    <source>
        <dbReference type="ARBA" id="ARBA00022475"/>
    </source>
</evidence>
<evidence type="ECO:0000313" key="9">
    <source>
        <dbReference type="Proteomes" id="UP001412067"/>
    </source>
</evidence>
<sequence>MAETNFYIPAAKEAREKQSRAASAIAGDCKGESRLSRCRRQAKSHREQRARFYILRRCIVMLICSGDGSDDP</sequence>
<dbReference type="EMBL" id="JBBWWR010000003">
    <property type="protein sequence ID" value="KAK8969641.1"/>
    <property type="molecule type" value="Genomic_DNA"/>
</dbReference>
<comment type="similarity">
    <text evidence="7">Belongs to the DVL/RTFL small polypeptides family.</text>
</comment>
<keyword evidence="5" id="KW-1133">Transmembrane helix</keyword>
<gene>
    <name evidence="8" type="ORF">KSP40_PGU007520</name>
</gene>
<proteinExistence type="inferred from homology"/>
<evidence type="ECO:0000256" key="5">
    <source>
        <dbReference type="ARBA" id="ARBA00022989"/>
    </source>
</evidence>
<dbReference type="Pfam" id="PF08137">
    <property type="entry name" value="DVL"/>
    <property type="match status" value="1"/>
</dbReference>
<dbReference type="PANTHER" id="PTHR33102">
    <property type="entry name" value="DVL19-RELATED-RELATED"/>
    <property type="match status" value="1"/>
</dbReference>
<reference evidence="8 9" key="1">
    <citation type="journal article" date="2022" name="Nat. Plants">
        <title>Genomes of leafy and leafless Platanthera orchids illuminate the evolution of mycoheterotrophy.</title>
        <authorList>
            <person name="Li M.H."/>
            <person name="Liu K.W."/>
            <person name="Li Z."/>
            <person name="Lu H.C."/>
            <person name="Ye Q.L."/>
            <person name="Zhang D."/>
            <person name="Wang J.Y."/>
            <person name="Li Y.F."/>
            <person name="Zhong Z.M."/>
            <person name="Liu X."/>
            <person name="Yu X."/>
            <person name="Liu D.K."/>
            <person name="Tu X.D."/>
            <person name="Liu B."/>
            <person name="Hao Y."/>
            <person name="Liao X.Y."/>
            <person name="Jiang Y.T."/>
            <person name="Sun W.H."/>
            <person name="Chen J."/>
            <person name="Chen Y.Q."/>
            <person name="Ai Y."/>
            <person name="Zhai J.W."/>
            <person name="Wu S.S."/>
            <person name="Zhou Z."/>
            <person name="Hsiao Y.Y."/>
            <person name="Wu W.L."/>
            <person name="Chen Y.Y."/>
            <person name="Lin Y.F."/>
            <person name="Hsu J.L."/>
            <person name="Li C.Y."/>
            <person name="Wang Z.W."/>
            <person name="Zhao X."/>
            <person name="Zhong W.Y."/>
            <person name="Ma X.K."/>
            <person name="Ma L."/>
            <person name="Huang J."/>
            <person name="Chen G.Z."/>
            <person name="Huang M.Z."/>
            <person name="Huang L."/>
            <person name="Peng D.H."/>
            <person name="Luo Y.B."/>
            <person name="Zou S.Q."/>
            <person name="Chen S.P."/>
            <person name="Lan S."/>
            <person name="Tsai W.C."/>
            <person name="Van de Peer Y."/>
            <person name="Liu Z.J."/>
        </authorList>
    </citation>
    <scope>NUCLEOTIDE SEQUENCE [LARGE SCALE GENOMIC DNA]</scope>
    <source>
        <strain evidence="8">Lor288</strain>
    </source>
</reference>
<dbReference type="InterPro" id="IPR051525">
    <property type="entry name" value="DVL_RTFL_regulatory"/>
</dbReference>
<comment type="caution">
    <text evidence="8">The sequence shown here is derived from an EMBL/GenBank/DDBJ whole genome shotgun (WGS) entry which is preliminary data.</text>
</comment>
<name>A0ABR2N0C6_9ASPA</name>
<comment type="subcellular location">
    <subcellularLocation>
        <location evidence="1">Cell membrane</location>
        <topology evidence="1">Single-pass membrane protein</topology>
    </subcellularLocation>
</comment>
<evidence type="ECO:0000256" key="2">
    <source>
        <dbReference type="ARBA" id="ARBA00022473"/>
    </source>
</evidence>
<keyword evidence="2" id="KW-0217">Developmental protein</keyword>
<evidence type="ECO:0000256" key="1">
    <source>
        <dbReference type="ARBA" id="ARBA00004162"/>
    </source>
</evidence>
<keyword evidence="9" id="KW-1185">Reference proteome</keyword>
<evidence type="ECO:0000313" key="8">
    <source>
        <dbReference type="EMBL" id="KAK8969641.1"/>
    </source>
</evidence>
<dbReference type="InterPro" id="IPR012552">
    <property type="entry name" value="DVL"/>
</dbReference>
<evidence type="ECO:0000256" key="6">
    <source>
        <dbReference type="ARBA" id="ARBA00023136"/>
    </source>
</evidence>
<accession>A0ABR2N0C6</accession>
<dbReference type="Proteomes" id="UP001412067">
    <property type="component" value="Unassembled WGS sequence"/>
</dbReference>
<evidence type="ECO:0000256" key="4">
    <source>
        <dbReference type="ARBA" id="ARBA00022692"/>
    </source>
</evidence>
<protein>
    <submittedName>
        <fullName evidence="8">Uncharacterized protein</fullName>
    </submittedName>
</protein>